<dbReference type="AlphaFoldDB" id="A0AAQ4D548"/>
<gene>
    <name evidence="3" type="ORF">V5799_004779</name>
</gene>
<reference evidence="3 4" key="1">
    <citation type="journal article" date="2023" name="Arcadia Sci">
        <title>De novo assembly of a long-read Amblyomma americanum tick genome.</title>
        <authorList>
            <person name="Chou S."/>
            <person name="Poskanzer K.E."/>
            <person name="Rollins M."/>
            <person name="Thuy-Boun P.S."/>
        </authorList>
    </citation>
    <scope>NUCLEOTIDE SEQUENCE [LARGE SCALE GENOMIC DNA]</scope>
    <source>
        <strain evidence="3">F_SG_1</strain>
        <tissue evidence="3">Salivary glands</tissue>
    </source>
</reference>
<dbReference type="InterPro" id="IPR013216">
    <property type="entry name" value="Methyltransf_11"/>
</dbReference>
<dbReference type="Proteomes" id="UP001321473">
    <property type="component" value="Unassembled WGS sequence"/>
</dbReference>
<evidence type="ECO:0000259" key="2">
    <source>
        <dbReference type="Pfam" id="PF08241"/>
    </source>
</evidence>
<sequence length="455" mass="51848">MSLHQPPEFLPTPGKPAIPWTQWHRLFKNYLLASGSDAHPPARRKALLLHCLGVEGQRLYYALPEEKSSTPPTEGKEGSGTSDEYDAAVATLDAYFTSKTNVVVERHRFGQRTQLPGETATASRLKSWGFTSTTTKCAIMSRRLLTKLTQKLELRPLAAPVAPSTKPIPETGSSSTGERDPRTFLWLREHNYRENINAMDSVCFKQPRSANPQYLDVGSGPGNYTREVLLPRLRPYRQVVASDKSLSMMQFAKDNFSDPDVSYELLDIESADYKRLLDEYGQFDRVYSFMTFHYVHDLDRAYRNVFRLLKDGGEFLAVSFTGAAITDVWHRLHGMEPWHRFMHDPRELLSERFCFTTRIPHKRIAENEERALCTAGLELASCRQYASVWTLPNVDAWLDCYVPFFRLDSRVPSDMRGAFRDACRSLLQEASTPTPEGRGLRHSVIVVHAQKPLRS</sequence>
<comment type="caution">
    <text evidence="3">The sequence shown here is derived from an EMBL/GenBank/DDBJ whole genome shotgun (WGS) entry which is preliminary data.</text>
</comment>
<accession>A0AAQ4D548</accession>
<dbReference type="PANTHER" id="PTHR43861">
    <property type="entry name" value="TRANS-ACONITATE 2-METHYLTRANSFERASE-RELATED"/>
    <property type="match status" value="1"/>
</dbReference>
<evidence type="ECO:0000256" key="1">
    <source>
        <dbReference type="SAM" id="MobiDB-lite"/>
    </source>
</evidence>
<evidence type="ECO:0000313" key="3">
    <source>
        <dbReference type="EMBL" id="KAK8757588.1"/>
    </source>
</evidence>
<feature type="region of interest" description="Disordered" evidence="1">
    <location>
        <begin position="161"/>
        <end position="180"/>
    </location>
</feature>
<dbReference type="Gene3D" id="3.40.50.150">
    <property type="entry name" value="Vaccinia Virus protein VP39"/>
    <property type="match status" value="1"/>
</dbReference>
<dbReference type="SUPFAM" id="SSF53335">
    <property type="entry name" value="S-adenosyl-L-methionine-dependent methyltransferases"/>
    <property type="match status" value="1"/>
</dbReference>
<organism evidence="3 4">
    <name type="scientific">Amblyomma americanum</name>
    <name type="common">Lone star tick</name>
    <dbReference type="NCBI Taxonomy" id="6943"/>
    <lineage>
        <taxon>Eukaryota</taxon>
        <taxon>Metazoa</taxon>
        <taxon>Ecdysozoa</taxon>
        <taxon>Arthropoda</taxon>
        <taxon>Chelicerata</taxon>
        <taxon>Arachnida</taxon>
        <taxon>Acari</taxon>
        <taxon>Parasitiformes</taxon>
        <taxon>Ixodida</taxon>
        <taxon>Ixodoidea</taxon>
        <taxon>Ixodidae</taxon>
        <taxon>Amblyomminae</taxon>
        <taxon>Amblyomma</taxon>
    </lineage>
</organism>
<dbReference type="PANTHER" id="PTHR43861:SF1">
    <property type="entry name" value="TRANS-ACONITATE 2-METHYLTRANSFERASE"/>
    <property type="match status" value="1"/>
</dbReference>
<feature type="region of interest" description="Disordered" evidence="1">
    <location>
        <begin position="63"/>
        <end position="82"/>
    </location>
</feature>
<name>A0AAQ4D548_AMBAM</name>
<keyword evidence="4" id="KW-1185">Reference proteome</keyword>
<dbReference type="EMBL" id="JARKHS020035066">
    <property type="protein sequence ID" value="KAK8757588.1"/>
    <property type="molecule type" value="Genomic_DNA"/>
</dbReference>
<feature type="domain" description="Methyltransferase type 11" evidence="2">
    <location>
        <begin position="215"/>
        <end position="316"/>
    </location>
</feature>
<dbReference type="Pfam" id="PF08241">
    <property type="entry name" value="Methyltransf_11"/>
    <property type="match status" value="1"/>
</dbReference>
<dbReference type="GO" id="GO:0008757">
    <property type="term" value="F:S-adenosylmethionine-dependent methyltransferase activity"/>
    <property type="evidence" value="ECO:0007669"/>
    <property type="project" value="InterPro"/>
</dbReference>
<dbReference type="CDD" id="cd02440">
    <property type="entry name" value="AdoMet_MTases"/>
    <property type="match status" value="1"/>
</dbReference>
<proteinExistence type="predicted"/>
<dbReference type="InterPro" id="IPR029063">
    <property type="entry name" value="SAM-dependent_MTases_sf"/>
</dbReference>
<evidence type="ECO:0000313" key="4">
    <source>
        <dbReference type="Proteomes" id="UP001321473"/>
    </source>
</evidence>
<protein>
    <recommendedName>
        <fullName evidence="2">Methyltransferase type 11 domain-containing protein</fullName>
    </recommendedName>
</protein>